<dbReference type="InterPro" id="IPR000835">
    <property type="entry name" value="HTH_MarR-typ"/>
</dbReference>
<feature type="domain" description="HTH marR-type" evidence="4">
    <location>
        <begin position="8"/>
        <end position="138"/>
    </location>
</feature>
<evidence type="ECO:0000256" key="2">
    <source>
        <dbReference type="ARBA" id="ARBA00023125"/>
    </source>
</evidence>
<protein>
    <submittedName>
        <fullName evidence="5">MarR family transcriptional regulator</fullName>
    </submittedName>
</protein>
<dbReference type="GeneID" id="36833401"/>
<dbReference type="GO" id="GO:0003677">
    <property type="term" value="F:DNA binding"/>
    <property type="evidence" value="ECO:0007669"/>
    <property type="project" value="UniProtKB-KW"/>
</dbReference>
<name>A0A2U9IHW2_9CREN</name>
<dbReference type="PANTHER" id="PTHR33164:SF43">
    <property type="entry name" value="HTH-TYPE TRANSCRIPTIONAL REPRESSOR YETL"/>
    <property type="match status" value="1"/>
</dbReference>
<gene>
    <name evidence="5" type="ORF">DFR85_14555</name>
</gene>
<keyword evidence="1" id="KW-0805">Transcription regulation</keyword>
<evidence type="ECO:0000256" key="3">
    <source>
        <dbReference type="ARBA" id="ARBA00023163"/>
    </source>
</evidence>
<reference evidence="5 6" key="1">
    <citation type="submission" date="2018-05" db="EMBL/GenBank/DDBJ databases">
        <title>Complete Genome Sequences of Extremely Thermoacidophilic, Metal-Mobilizing Type-Strain Members of the Archaeal Family Sulfolobaceae: Acidianus brierleyi DSM-1651T, Acidianus sulfidivorans DSM-18786T, Metallosphaera hakonensis DSM-7519T, and Metallosphaera prunae DSM-10039T.</title>
        <authorList>
            <person name="Counts J.A."/>
            <person name="Kelly R.M."/>
        </authorList>
    </citation>
    <scope>NUCLEOTIDE SEQUENCE [LARGE SCALE GENOMIC DNA]</scope>
    <source>
        <strain evidence="5 6">DSM 1651</strain>
    </source>
</reference>
<proteinExistence type="predicted"/>
<evidence type="ECO:0000313" key="6">
    <source>
        <dbReference type="Proteomes" id="UP000248044"/>
    </source>
</evidence>
<dbReference type="InterPro" id="IPR036390">
    <property type="entry name" value="WH_DNA-bd_sf"/>
</dbReference>
<dbReference type="CDD" id="cd00090">
    <property type="entry name" value="HTH_ARSR"/>
    <property type="match status" value="1"/>
</dbReference>
<dbReference type="PANTHER" id="PTHR33164">
    <property type="entry name" value="TRANSCRIPTIONAL REGULATOR, MARR FAMILY"/>
    <property type="match status" value="1"/>
</dbReference>
<dbReference type="GO" id="GO:0003700">
    <property type="term" value="F:DNA-binding transcription factor activity"/>
    <property type="evidence" value="ECO:0007669"/>
    <property type="project" value="InterPro"/>
</dbReference>
<keyword evidence="2" id="KW-0238">DNA-binding</keyword>
<dbReference type="RefSeq" id="WP_110271505.1">
    <property type="nucleotide sequence ID" value="NZ_CP029289.2"/>
</dbReference>
<dbReference type="PRINTS" id="PR00598">
    <property type="entry name" value="HTHMARR"/>
</dbReference>
<sequence length="139" mass="15805">MKEIESKELEVLRIMSIIYKEINREALKRIGEDLSPLDVGIIKALSISPYTPAKIASILGVSKSAMTYAVDRLEKLGLVVRTRSEKDRRVIQLELTEKGKEILLKAEKIYSEVTREKLNVLSEEEISTLIQILQKLVSH</sequence>
<dbReference type="InterPro" id="IPR023187">
    <property type="entry name" value="Tscrpt_reg_MarR-type_CS"/>
</dbReference>
<dbReference type="EMBL" id="CP029289">
    <property type="protein sequence ID" value="AWR95627.1"/>
    <property type="molecule type" value="Genomic_DNA"/>
</dbReference>
<dbReference type="Gene3D" id="1.10.10.10">
    <property type="entry name" value="Winged helix-like DNA-binding domain superfamily/Winged helix DNA-binding domain"/>
    <property type="match status" value="1"/>
</dbReference>
<dbReference type="GO" id="GO:0006950">
    <property type="term" value="P:response to stress"/>
    <property type="evidence" value="ECO:0007669"/>
    <property type="project" value="TreeGrafter"/>
</dbReference>
<dbReference type="InterPro" id="IPR036388">
    <property type="entry name" value="WH-like_DNA-bd_sf"/>
</dbReference>
<dbReference type="KEGG" id="abri:DFR85_14555"/>
<organism evidence="5 6">
    <name type="scientific">Acidianus brierleyi</name>
    <dbReference type="NCBI Taxonomy" id="41673"/>
    <lineage>
        <taxon>Archaea</taxon>
        <taxon>Thermoproteota</taxon>
        <taxon>Thermoprotei</taxon>
        <taxon>Sulfolobales</taxon>
        <taxon>Sulfolobaceae</taxon>
        <taxon>Acidianus</taxon>
    </lineage>
</organism>
<evidence type="ECO:0000259" key="4">
    <source>
        <dbReference type="PROSITE" id="PS50995"/>
    </source>
</evidence>
<keyword evidence="6" id="KW-1185">Reference proteome</keyword>
<dbReference type="InterPro" id="IPR011991">
    <property type="entry name" value="ArsR-like_HTH"/>
</dbReference>
<evidence type="ECO:0000313" key="5">
    <source>
        <dbReference type="EMBL" id="AWR95627.1"/>
    </source>
</evidence>
<dbReference type="InterPro" id="IPR039422">
    <property type="entry name" value="MarR/SlyA-like"/>
</dbReference>
<dbReference type="Pfam" id="PF12802">
    <property type="entry name" value="MarR_2"/>
    <property type="match status" value="1"/>
</dbReference>
<dbReference type="PROSITE" id="PS50995">
    <property type="entry name" value="HTH_MARR_2"/>
    <property type="match status" value="1"/>
</dbReference>
<dbReference type="SMART" id="SM00347">
    <property type="entry name" value="HTH_MARR"/>
    <property type="match status" value="1"/>
</dbReference>
<dbReference type="PROSITE" id="PS01117">
    <property type="entry name" value="HTH_MARR_1"/>
    <property type="match status" value="1"/>
</dbReference>
<keyword evidence="3" id="KW-0804">Transcription</keyword>
<dbReference type="OrthoDB" id="111177at2157"/>
<accession>A0A2U9IHW2</accession>
<dbReference type="Proteomes" id="UP000248044">
    <property type="component" value="Chromosome"/>
</dbReference>
<dbReference type="AlphaFoldDB" id="A0A2U9IHW2"/>
<evidence type="ECO:0000256" key="1">
    <source>
        <dbReference type="ARBA" id="ARBA00023015"/>
    </source>
</evidence>
<dbReference type="SUPFAM" id="SSF46785">
    <property type="entry name" value="Winged helix' DNA-binding domain"/>
    <property type="match status" value="1"/>
</dbReference>